<dbReference type="Proteomes" id="UP000515163">
    <property type="component" value="Unplaced"/>
</dbReference>
<dbReference type="Pfam" id="PF00023">
    <property type="entry name" value="Ank"/>
    <property type="match status" value="1"/>
</dbReference>
<dbReference type="PROSITE" id="PS00108">
    <property type="entry name" value="PROTEIN_KINASE_ST"/>
    <property type="match status" value="1"/>
</dbReference>
<evidence type="ECO:0000259" key="9">
    <source>
        <dbReference type="PROSITE" id="PS51392"/>
    </source>
</evidence>
<dbReference type="InterPro" id="IPR011009">
    <property type="entry name" value="Kinase-like_dom_sf"/>
</dbReference>
<dbReference type="Gene3D" id="1.20.1440.180">
    <property type="entry name" value="KEN domain"/>
    <property type="match status" value="1"/>
</dbReference>
<organism evidence="10 11">
    <name type="scientific">Actinia tenebrosa</name>
    <name type="common">Australian red waratah sea anemone</name>
    <dbReference type="NCBI Taxonomy" id="6105"/>
    <lineage>
        <taxon>Eukaryota</taxon>
        <taxon>Metazoa</taxon>
        <taxon>Cnidaria</taxon>
        <taxon>Anthozoa</taxon>
        <taxon>Hexacorallia</taxon>
        <taxon>Actiniaria</taxon>
        <taxon>Actiniidae</taxon>
        <taxon>Actinia</taxon>
    </lineage>
</organism>
<feature type="domain" description="KEN" evidence="9">
    <location>
        <begin position="1232"/>
        <end position="1371"/>
    </location>
</feature>
<evidence type="ECO:0000256" key="3">
    <source>
        <dbReference type="ARBA" id="ARBA00022840"/>
    </source>
</evidence>
<dbReference type="GO" id="GO:0005524">
    <property type="term" value="F:ATP binding"/>
    <property type="evidence" value="ECO:0007669"/>
    <property type="project" value="UniProtKB-UniRule"/>
</dbReference>
<dbReference type="OrthoDB" id="5974189at2759"/>
<feature type="repeat" description="ANK" evidence="5">
    <location>
        <begin position="75"/>
        <end position="108"/>
    </location>
</feature>
<dbReference type="GeneID" id="116303744"/>
<dbReference type="InterPro" id="IPR038357">
    <property type="entry name" value="KEN_sf"/>
</dbReference>
<protein>
    <submittedName>
        <fullName evidence="11">Uncharacterized protein LOC116303744 isoform X1</fullName>
    </submittedName>
</protein>
<evidence type="ECO:0000256" key="5">
    <source>
        <dbReference type="PROSITE-ProRule" id="PRU00023"/>
    </source>
</evidence>
<keyword evidence="3 6" id="KW-0067">ATP-binding</keyword>
<dbReference type="InterPro" id="IPR010513">
    <property type="entry name" value="KEN_dom"/>
</dbReference>
<feature type="region of interest" description="Disordered" evidence="7">
    <location>
        <begin position="857"/>
        <end position="885"/>
    </location>
</feature>
<dbReference type="Pfam" id="PF00069">
    <property type="entry name" value="Pkinase"/>
    <property type="match status" value="1"/>
</dbReference>
<dbReference type="PROSITE" id="PS50011">
    <property type="entry name" value="PROTEIN_KINASE_DOM"/>
    <property type="match status" value="1"/>
</dbReference>
<accession>A0A6P8IS76</accession>
<reference evidence="11" key="1">
    <citation type="submission" date="2025-08" db="UniProtKB">
        <authorList>
            <consortium name="RefSeq"/>
        </authorList>
    </citation>
    <scope>IDENTIFICATION</scope>
    <source>
        <tissue evidence="11">Tentacle</tissue>
    </source>
</reference>
<dbReference type="GO" id="GO:0004540">
    <property type="term" value="F:RNA nuclease activity"/>
    <property type="evidence" value="ECO:0007669"/>
    <property type="project" value="InterPro"/>
</dbReference>
<keyword evidence="4 5" id="KW-0040">ANK repeat</keyword>
<feature type="repeat" description="ANK" evidence="5">
    <location>
        <begin position="109"/>
        <end position="150"/>
    </location>
</feature>
<evidence type="ECO:0000259" key="8">
    <source>
        <dbReference type="PROSITE" id="PS50011"/>
    </source>
</evidence>
<dbReference type="RefSeq" id="XP_031569190.1">
    <property type="nucleotide sequence ID" value="XM_031713330.1"/>
</dbReference>
<feature type="repeat" description="ANK" evidence="5">
    <location>
        <begin position="219"/>
        <end position="252"/>
    </location>
</feature>
<feature type="repeat" description="ANK" evidence="5">
    <location>
        <begin position="287"/>
        <end position="312"/>
    </location>
</feature>
<evidence type="ECO:0000256" key="1">
    <source>
        <dbReference type="ARBA" id="ARBA00022737"/>
    </source>
</evidence>
<gene>
    <name evidence="11" type="primary">LOC116303744</name>
</gene>
<dbReference type="InterPro" id="IPR050745">
    <property type="entry name" value="Multifunctional_regulatory"/>
</dbReference>
<dbReference type="PROSITE" id="PS50088">
    <property type="entry name" value="ANK_REPEAT"/>
    <property type="match status" value="9"/>
</dbReference>
<feature type="repeat" description="ANK" evidence="5">
    <location>
        <begin position="253"/>
        <end position="286"/>
    </location>
</feature>
<feature type="domain" description="Protein kinase" evidence="8">
    <location>
        <begin position="972"/>
        <end position="1229"/>
    </location>
</feature>
<dbReference type="InterPro" id="IPR000719">
    <property type="entry name" value="Prot_kinase_dom"/>
</dbReference>
<feature type="binding site" evidence="6">
    <location>
        <position position="1001"/>
    </location>
    <ligand>
        <name>ATP</name>
        <dbReference type="ChEBI" id="CHEBI:30616"/>
    </ligand>
</feature>
<name>A0A6P8IS76_ACTTE</name>
<dbReference type="SUPFAM" id="SSF48403">
    <property type="entry name" value="Ankyrin repeat"/>
    <property type="match status" value="2"/>
</dbReference>
<feature type="repeat" description="ANK" evidence="5">
    <location>
        <begin position="185"/>
        <end position="218"/>
    </location>
</feature>
<evidence type="ECO:0000256" key="6">
    <source>
        <dbReference type="PROSITE-ProRule" id="PRU10141"/>
    </source>
</evidence>
<evidence type="ECO:0000256" key="2">
    <source>
        <dbReference type="ARBA" id="ARBA00022741"/>
    </source>
</evidence>
<dbReference type="GO" id="GO:0004672">
    <property type="term" value="F:protein kinase activity"/>
    <property type="evidence" value="ECO:0007669"/>
    <property type="project" value="InterPro"/>
</dbReference>
<dbReference type="Pfam" id="PF12796">
    <property type="entry name" value="Ank_2"/>
    <property type="match status" value="3"/>
</dbReference>
<evidence type="ECO:0000313" key="11">
    <source>
        <dbReference type="RefSeq" id="XP_031569190.1"/>
    </source>
</evidence>
<evidence type="ECO:0000256" key="7">
    <source>
        <dbReference type="SAM" id="MobiDB-lite"/>
    </source>
</evidence>
<dbReference type="PROSITE" id="PS50297">
    <property type="entry name" value="ANK_REP_REGION"/>
    <property type="match status" value="8"/>
</dbReference>
<dbReference type="Gene3D" id="1.25.40.20">
    <property type="entry name" value="Ankyrin repeat-containing domain"/>
    <property type="match status" value="5"/>
</dbReference>
<dbReference type="PANTHER" id="PTHR24189">
    <property type="entry name" value="MYOTROPHIN"/>
    <property type="match status" value="1"/>
</dbReference>
<dbReference type="Gene3D" id="1.10.510.10">
    <property type="entry name" value="Transferase(Phosphotransferase) domain 1"/>
    <property type="match status" value="1"/>
</dbReference>
<dbReference type="InterPro" id="IPR036770">
    <property type="entry name" value="Ankyrin_rpt-contain_sf"/>
</dbReference>
<feature type="repeat" description="ANK" evidence="5">
    <location>
        <begin position="13"/>
        <end position="40"/>
    </location>
</feature>
<dbReference type="PROSITE" id="PS00107">
    <property type="entry name" value="PROTEIN_KINASE_ATP"/>
    <property type="match status" value="1"/>
</dbReference>
<dbReference type="Pfam" id="PF06479">
    <property type="entry name" value="Ribonuc_2-5A"/>
    <property type="match status" value="1"/>
</dbReference>
<dbReference type="InterPro" id="IPR002110">
    <property type="entry name" value="Ankyrin_rpt"/>
</dbReference>
<dbReference type="PANTHER" id="PTHR24189:SF50">
    <property type="entry name" value="ANKYRIN REPEAT AND SOCS BOX PROTEIN 2"/>
    <property type="match status" value="1"/>
</dbReference>
<dbReference type="InterPro" id="IPR008271">
    <property type="entry name" value="Ser/Thr_kinase_AS"/>
</dbReference>
<keyword evidence="1" id="KW-0677">Repeat</keyword>
<evidence type="ECO:0000256" key="4">
    <source>
        <dbReference type="ARBA" id="ARBA00023043"/>
    </source>
</evidence>
<dbReference type="PROSITE" id="PS51392">
    <property type="entry name" value="KEN"/>
    <property type="match status" value="1"/>
</dbReference>
<feature type="repeat" description="ANK" evidence="5">
    <location>
        <begin position="41"/>
        <end position="74"/>
    </location>
</feature>
<keyword evidence="10" id="KW-1185">Reference proteome</keyword>
<evidence type="ECO:0000313" key="10">
    <source>
        <dbReference type="Proteomes" id="UP000515163"/>
    </source>
</evidence>
<dbReference type="SMART" id="SM00220">
    <property type="entry name" value="S_TKc"/>
    <property type="match status" value="1"/>
</dbReference>
<dbReference type="InParanoid" id="A0A6P8IS76"/>
<dbReference type="InterPro" id="IPR017441">
    <property type="entry name" value="Protein_kinase_ATP_BS"/>
</dbReference>
<sequence>MTTDNWTELPDLLHLAVINRDKNEIRALIDAGADVNITDNEGQTALFYAVQRSNDKSVVRALIDAGADVNISDNEGQTALLYAILQGNNESVVRALIDAGADVNISDDDGATALFYAVKQSNNESVKQSNNESVVRALIDAGADVKKTYYFGRTALMYAVQESNNESVVRALIDAGADASISDNEGQTALFHAVQESNNESVVLALIDAGADVNKTYSFGKTALLCAVKQSNNESVVGALIDAGADVNKTDNDGQTALFHAVQESNSESVVRALIDAGANVNETDNEGQTALFHAVQESNNESVVRALIDAGGASVNMQDVYGRTPLFYALNCPKSARILVEKGQKQYFHLKDNCNCCILNFFVERHFFNDDIKHTLSKNILSDFLQLLDECGVQKIAFAEAILNMAFCKLPLMFLKRSKLEQKRDHITKALKQASQFIDDEKKLEILIKLLNEKCTNGEGVPEALRLLVELGADPNSVDFYGNTALHYATCLPLVGVPQEIVMEICLQLENFDVQFNSRNYKNQTPLLFCLSGHMRIMLKENQNTSAIQAVVEVCKVLSKHGSSIEERTRSGKTVFHLILELFQQVLYLSDKTVRQDVLHEAMKLLQLFTPVKVAKTQIINIRDADLNSPLHIWASLELPSPQDYTSNVTEDLTFEEFLQTLLNYLVRCGVQLNVRNGADQTPLHLCKTWIAVNLLLDAGAKANDVDSSEASPLVVAARANKKWSLVDSRGFLYPDVLELKDPKSLWETAIDKELDPWTGDKEGESVLNILIRHNEFVLAKALVDVARKRNYTQSETFAVGLLNAICKDKSTHTNWKSILVQDILKSRKGPTTASESLRLCCRNVIESGILDDDKAEAKSPYTANEEEDDDGQPASKKRKDTSISSIQAEIEHSSVHCEILKILRLYGADGNSCLDMANSSDALKELLTEPLDINTVSVLIPWTSTSKKYEVKLAKVARRQECDLIHEEFWCHNEHVGSGSFGHVFIGINEKDGREVAVKRIEKLRMQRPEDKREITNLTALADCEQIVRYLYFFEEEKFSYMVLELMEGNLDEYLTDGSTFDATKSTQLCQDVVKGLKFLHEQNIIHRDLKPGNILYKTHPHLRLKIADFGLSRRINSSATTVYGTNTGTRCWMAPEVLMSTPNHSKASDMFSCGLVLHYILSIQKHPFSKNNSQMPHEIETNMTKGKIEGWDDSLSPEATHLVKNMLGSDEKGRPTAGEALDHPMFWSNKKKVDLLVAVGNQTVFEYPRAGRSTCLSAVETNLEKSFSTIVVHGVWNDPRYKDMPHIYAEMTSTKRKSYDTYSVVELVRFIRNAYAHVSEGTRPTAVKKMLLEDFVFLEYFPHLVMEVYNVMTDHGWDQAVEEIKYAMNK</sequence>
<dbReference type="SMART" id="SM00248">
    <property type="entry name" value="ANK"/>
    <property type="match status" value="15"/>
</dbReference>
<proteinExistence type="predicted"/>
<feature type="repeat" description="ANK" evidence="5">
    <location>
        <begin position="151"/>
        <end position="184"/>
    </location>
</feature>
<dbReference type="GO" id="GO:0006397">
    <property type="term" value="P:mRNA processing"/>
    <property type="evidence" value="ECO:0007669"/>
    <property type="project" value="InterPro"/>
</dbReference>
<dbReference type="SUPFAM" id="SSF56112">
    <property type="entry name" value="Protein kinase-like (PK-like)"/>
    <property type="match status" value="1"/>
</dbReference>
<dbReference type="KEGG" id="aten:116303744"/>
<keyword evidence="2 6" id="KW-0547">Nucleotide-binding</keyword>